<reference evidence="1 2" key="1">
    <citation type="submission" date="2014-12" db="EMBL/GenBank/DDBJ databases">
        <title>Mercury Reductase activity and rhizosphere competence traits in the genome of root associated Photobacterium halotolerans MELD1.</title>
        <authorList>
            <person name="Mathew D.C."/>
            <person name="Huang C.-C."/>
        </authorList>
    </citation>
    <scope>NUCLEOTIDE SEQUENCE [LARGE SCALE GENOMIC DNA]</scope>
    <source>
        <strain evidence="1 2">MELD1</strain>
    </source>
</reference>
<evidence type="ECO:0000313" key="1">
    <source>
        <dbReference type="EMBL" id="KKD00182.1"/>
    </source>
</evidence>
<protein>
    <submittedName>
        <fullName evidence="1">Uncharacterized protein</fullName>
    </submittedName>
</protein>
<evidence type="ECO:0000313" key="2">
    <source>
        <dbReference type="Proteomes" id="UP000033633"/>
    </source>
</evidence>
<gene>
    <name evidence="1" type="ORF">KY46_09895</name>
</gene>
<name>A0A0F5VEG6_9GAMM</name>
<dbReference type="AlphaFoldDB" id="A0A0F5VEG6"/>
<dbReference type="Proteomes" id="UP000033633">
    <property type="component" value="Unassembled WGS sequence"/>
</dbReference>
<keyword evidence="2" id="KW-1185">Reference proteome</keyword>
<sequence>MTGFHKQTEIDIHPFHQNNSYQVLISRLDDMYQWDIYTFLCDVPDFIDTDYYDLHIMSFECKASDFANIESVLKEYVSFID</sequence>
<accession>A0A0F5VEG6</accession>
<comment type="caution">
    <text evidence="1">The sequence shown here is derived from an EMBL/GenBank/DDBJ whole genome shotgun (WGS) entry which is preliminary data.</text>
</comment>
<organism evidence="1 2">
    <name type="scientific">Photobacterium halotolerans</name>
    <dbReference type="NCBI Taxonomy" id="265726"/>
    <lineage>
        <taxon>Bacteria</taxon>
        <taxon>Pseudomonadati</taxon>
        <taxon>Pseudomonadota</taxon>
        <taxon>Gammaproteobacteria</taxon>
        <taxon>Vibrionales</taxon>
        <taxon>Vibrionaceae</taxon>
        <taxon>Photobacterium</taxon>
    </lineage>
</organism>
<dbReference type="EMBL" id="JWYV01000006">
    <property type="protein sequence ID" value="KKD00182.1"/>
    <property type="molecule type" value="Genomic_DNA"/>
</dbReference>
<proteinExistence type="predicted"/>
<dbReference type="PATRIC" id="fig|265726.11.peg.4137"/>